<dbReference type="EMBL" id="LAZR01047209">
    <property type="protein sequence ID" value="KKK94754.1"/>
    <property type="molecule type" value="Genomic_DNA"/>
</dbReference>
<gene>
    <name evidence="1" type="ORF">LCGC14_2679660</name>
</gene>
<sequence>LRYISRYGRGDEHRLVVVEQLTNARCHFQTCLAVGRKFRADRLLLLQSFRQETTAVLSPGFVQHSVSLSGKAKSLAIQQRTAFDLLLVEAQLTAKAVQLQLLYGSNERPKLADMDRHAAAHLVWASVCGRAHSRP</sequence>
<name>A0A0F9BWE2_9ZZZZ</name>
<comment type="caution">
    <text evidence="1">The sequence shown here is derived from an EMBL/GenBank/DDBJ whole genome shotgun (WGS) entry which is preliminary data.</text>
</comment>
<protein>
    <submittedName>
        <fullName evidence="1">Uncharacterized protein</fullName>
    </submittedName>
</protein>
<proteinExistence type="predicted"/>
<dbReference type="AlphaFoldDB" id="A0A0F9BWE2"/>
<accession>A0A0F9BWE2</accession>
<evidence type="ECO:0000313" key="1">
    <source>
        <dbReference type="EMBL" id="KKK94754.1"/>
    </source>
</evidence>
<organism evidence="1">
    <name type="scientific">marine sediment metagenome</name>
    <dbReference type="NCBI Taxonomy" id="412755"/>
    <lineage>
        <taxon>unclassified sequences</taxon>
        <taxon>metagenomes</taxon>
        <taxon>ecological metagenomes</taxon>
    </lineage>
</organism>
<feature type="non-terminal residue" evidence="1">
    <location>
        <position position="1"/>
    </location>
</feature>
<reference evidence="1" key="1">
    <citation type="journal article" date="2015" name="Nature">
        <title>Complex archaea that bridge the gap between prokaryotes and eukaryotes.</title>
        <authorList>
            <person name="Spang A."/>
            <person name="Saw J.H."/>
            <person name="Jorgensen S.L."/>
            <person name="Zaremba-Niedzwiedzka K."/>
            <person name="Martijn J."/>
            <person name="Lind A.E."/>
            <person name="van Eijk R."/>
            <person name="Schleper C."/>
            <person name="Guy L."/>
            <person name="Ettema T.J."/>
        </authorList>
    </citation>
    <scope>NUCLEOTIDE SEQUENCE</scope>
</reference>